<organism evidence="1 2">
    <name type="scientific">Vibrio ichthyoenteri ATCC 700023</name>
    <dbReference type="NCBI Taxonomy" id="870968"/>
    <lineage>
        <taxon>Bacteria</taxon>
        <taxon>Pseudomonadati</taxon>
        <taxon>Pseudomonadota</taxon>
        <taxon>Gammaproteobacteria</taxon>
        <taxon>Vibrionales</taxon>
        <taxon>Vibrionaceae</taxon>
        <taxon>Vibrio</taxon>
    </lineage>
</organism>
<reference evidence="1 2" key="1">
    <citation type="journal article" date="2012" name="Int. J. Syst. Evol. Microbiol.">
        <title>Vibrio caribbeanicus sp. nov., isolated from the marine sponge Scleritoderma cyanea.</title>
        <authorList>
            <person name="Hoffmann M."/>
            <person name="Monday S.R."/>
            <person name="Allard M.W."/>
            <person name="Strain E.A."/>
            <person name="Whittaker P."/>
            <person name="Naum M."/>
            <person name="McCarthy P.J."/>
            <person name="Lopez J.V."/>
            <person name="Fischer M."/>
            <person name="Brown E.W."/>
        </authorList>
    </citation>
    <scope>NUCLEOTIDE SEQUENCE [LARGE SCALE GENOMIC DNA]</scope>
    <source>
        <strain evidence="1 2">ATCC 700023</strain>
    </source>
</reference>
<evidence type="ECO:0000313" key="2">
    <source>
        <dbReference type="Proteomes" id="UP000004605"/>
    </source>
</evidence>
<keyword evidence="2" id="KW-1185">Reference proteome</keyword>
<dbReference type="EMBL" id="AFWF01000071">
    <property type="protein sequence ID" value="EGU44196.1"/>
    <property type="molecule type" value="Genomic_DNA"/>
</dbReference>
<name>F9RZX3_9VIBR</name>
<comment type="caution">
    <text evidence="1">The sequence shown here is derived from an EMBL/GenBank/DDBJ whole genome shotgun (WGS) entry which is preliminary data.</text>
</comment>
<dbReference type="AlphaFoldDB" id="F9RZX3"/>
<protein>
    <submittedName>
        <fullName evidence="1">Uncharacterized protein</fullName>
    </submittedName>
</protein>
<sequence length="44" mass="5285">MPHMHNQAEKNACILYNEIAENPLHLYRAYEHVQFDCKIDIELE</sequence>
<accession>F9RZX3</accession>
<proteinExistence type="predicted"/>
<gene>
    <name evidence="1" type="ORF">VII00023_08059</name>
</gene>
<evidence type="ECO:0000313" key="1">
    <source>
        <dbReference type="EMBL" id="EGU44196.1"/>
    </source>
</evidence>
<dbReference type="Proteomes" id="UP000004605">
    <property type="component" value="Unassembled WGS sequence"/>
</dbReference>